<dbReference type="Proteomes" id="UP000244855">
    <property type="component" value="Unassembled WGS sequence"/>
</dbReference>
<evidence type="ECO:0000256" key="1">
    <source>
        <dbReference type="SAM" id="MobiDB-lite"/>
    </source>
</evidence>
<evidence type="ECO:0000313" key="2">
    <source>
        <dbReference type="EMBL" id="PVH97511.1"/>
    </source>
</evidence>
<dbReference type="STRING" id="97972.A0A2V1DI22"/>
<feature type="compositionally biased region" description="Acidic residues" evidence="1">
    <location>
        <begin position="80"/>
        <end position="124"/>
    </location>
</feature>
<keyword evidence="3" id="KW-1185">Reference proteome</keyword>
<evidence type="ECO:0000313" key="3">
    <source>
        <dbReference type="Proteomes" id="UP000244855"/>
    </source>
</evidence>
<feature type="compositionally biased region" description="Acidic residues" evidence="1">
    <location>
        <begin position="43"/>
        <end position="56"/>
    </location>
</feature>
<protein>
    <recommendedName>
        <fullName evidence="4">F-box domain-containing protein</fullName>
    </recommendedName>
</protein>
<proteinExistence type="predicted"/>
<dbReference type="SUPFAM" id="SSF81383">
    <property type="entry name" value="F-box domain"/>
    <property type="match status" value="1"/>
</dbReference>
<organism evidence="2 3">
    <name type="scientific">Periconia macrospinosa</name>
    <dbReference type="NCBI Taxonomy" id="97972"/>
    <lineage>
        <taxon>Eukaryota</taxon>
        <taxon>Fungi</taxon>
        <taxon>Dikarya</taxon>
        <taxon>Ascomycota</taxon>
        <taxon>Pezizomycotina</taxon>
        <taxon>Dothideomycetes</taxon>
        <taxon>Pleosporomycetidae</taxon>
        <taxon>Pleosporales</taxon>
        <taxon>Massarineae</taxon>
        <taxon>Periconiaceae</taxon>
        <taxon>Periconia</taxon>
    </lineage>
</organism>
<dbReference type="AlphaFoldDB" id="A0A2V1DI22"/>
<accession>A0A2V1DI22</accession>
<dbReference type="OrthoDB" id="9984533at2759"/>
<evidence type="ECO:0008006" key="4">
    <source>
        <dbReference type="Google" id="ProtNLM"/>
    </source>
</evidence>
<gene>
    <name evidence="2" type="ORF">DM02DRAFT_730513</name>
</gene>
<reference evidence="2 3" key="1">
    <citation type="journal article" date="2018" name="Sci. Rep.">
        <title>Comparative genomics provides insights into the lifestyle and reveals functional heterogeneity of dark septate endophytic fungi.</title>
        <authorList>
            <person name="Knapp D.G."/>
            <person name="Nemeth J.B."/>
            <person name="Barry K."/>
            <person name="Hainaut M."/>
            <person name="Henrissat B."/>
            <person name="Johnson J."/>
            <person name="Kuo A."/>
            <person name="Lim J.H.P."/>
            <person name="Lipzen A."/>
            <person name="Nolan M."/>
            <person name="Ohm R.A."/>
            <person name="Tamas L."/>
            <person name="Grigoriev I.V."/>
            <person name="Spatafora J.W."/>
            <person name="Nagy L.G."/>
            <person name="Kovacs G.M."/>
        </authorList>
    </citation>
    <scope>NUCLEOTIDE SEQUENCE [LARGE SCALE GENOMIC DNA]</scope>
    <source>
        <strain evidence="2 3">DSE2036</strain>
    </source>
</reference>
<name>A0A2V1DI22_9PLEO</name>
<dbReference type="EMBL" id="KZ805434">
    <property type="protein sequence ID" value="PVH97511.1"/>
    <property type="molecule type" value="Genomic_DNA"/>
</dbReference>
<dbReference type="InterPro" id="IPR036047">
    <property type="entry name" value="F-box-like_dom_sf"/>
</dbReference>
<feature type="region of interest" description="Disordered" evidence="1">
    <location>
        <begin position="29"/>
        <end position="150"/>
    </location>
</feature>
<sequence>MGESDVYCAFCCGPVGAYLEYGSTKPRALEKRKKRLKDKDWVSESEVEEDAWEDEGSAGGGDGDGDVDMGGVEEGKEGGEGEEEEVEEVEEGEEVVEEEEEGEEGDEDGEEDDAEDMDEEDEAGSENNENPSHPIWGPHRTANADKPSRFEESRSYNYNTLKEKELYWLNRGRCLAFNPRATGLSRTFISDVGTTDGFHDFHADSADNEDENNDDQKSCWPCYYSFNGDEDVCFPFHEKCYSLFARCMVGEKNEGEINKDALYDAMKHNTGGKYVDSLHLDYGGIEGPDQFWDCHSGEEYSVVDPGPKKGLDEVLQQLWAKRSSTISTTGTPRDLSSKVKHDPFSRLPYDIISMILPRVHLEDVTSLMKASYHMHSSLHDDAWRGLIKSKILSWFWEAENFFKDFKSSSDMNFKSAFLWLEKITRPVFGMEGPLLGIANRRRIWNACEDFSDTYWSFVPETKISNGIMDKATFSPMLAVTHPPPKSLGKPLLSQWLTSWDDADKRSGEFVTYWRPDTRKYGAGALGDFGVRFGDEERGFNHPKKSEMIAKAVPIEERDWIQELVFHIQDYFYTVTKNGHSCIAKREATYIMGVTVTMESGIEHNLCAHESIPPGLNKRVYKATPGHELIGLNAEVAKNGRLARISAIQSSRSDEDDSDDDDDPFATIQPETLLWCPNPDVPYPDPATSSPETLPVWRHPSLTIHHFARSYHQYEMPSQMTAHHMLLWAHSPAAYRNLRSLSACCVNVGVDKNYGITHEVIGFRATYLENGTLQHREIGSGGPVPAMTDRKWTDTCQQRENGREITLNPNPSPQPWDPFHLKVFEIDGENGEMITEVAVAGDVRGIRFRTSRHREWYLGQPADGMGWKASEIGEGQSVYGIVVSFGMLSGGSDEDKERKRLHGHLRVSNITAVTMVPVDEEDVR</sequence>